<evidence type="ECO:0000313" key="1">
    <source>
        <dbReference type="EMBL" id="CAN0065026.1"/>
    </source>
</evidence>
<name>A0AC59YXQ5_RANTA</name>
<proteinExistence type="predicted"/>
<dbReference type="Proteomes" id="UP001162501">
    <property type="component" value="Chromosome 21"/>
</dbReference>
<evidence type="ECO:0000313" key="2">
    <source>
        <dbReference type="Proteomes" id="UP001162501"/>
    </source>
</evidence>
<organism evidence="1 2">
    <name type="scientific">Rangifer tarandus platyrhynchus</name>
    <name type="common">Svalbard reindeer</name>
    <dbReference type="NCBI Taxonomy" id="3082113"/>
    <lineage>
        <taxon>Eukaryota</taxon>
        <taxon>Metazoa</taxon>
        <taxon>Chordata</taxon>
        <taxon>Craniata</taxon>
        <taxon>Vertebrata</taxon>
        <taxon>Euteleostomi</taxon>
        <taxon>Mammalia</taxon>
        <taxon>Eutheria</taxon>
        <taxon>Laurasiatheria</taxon>
        <taxon>Artiodactyla</taxon>
        <taxon>Ruminantia</taxon>
        <taxon>Pecora</taxon>
        <taxon>Cervidae</taxon>
        <taxon>Odocoileinae</taxon>
        <taxon>Rangifer</taxon>
    </lineage>
</organism>
<protein>
    <submittedName>
        <fullName evidence="1">Uncharacterized protein</fullName>
    </submittedName>
</protein>
<dbReference type="EMBL" id="OX596105">
    <property type="protein sequence ID" value="CAN0065026.1"/>
    <property type="molecule type" value="Genomic_DNA"/>
</dbReference>
<gene>
    <name evidence="1" type="ORF">MRATA1EN22A_LOCUS11499</name>
</gene>
<reference evidence="1" key="2">
    <citation type="submission" date="2025-03" db="EMBL/GenBank/DDBJ databases">
        <authorList>
            <consortium name="ELIXIR-Norway"/>
            <consortium name="Elixir Norway"/>
        </authorList>
    </citation>
    <scope>NUCLEOTIDE SEQUENCE</scope>
</reference>
<sequence>MSAKRLWIDLRPGIYPRELVDKAPGGPVCVLGLSLETWDTGRIIQFLLCQTEMIPGPSRSSHCTREHRPQLPTSQCEGWLAVTLTPDVAKEAAHQEGWERTWDQVRLAKGTEWLRGKATGR</sequence>
<accession>A0AC59YXQ5</accession>
<reference evidence="1" key="1">
    <citation type="submission" date="2023-05" db="EMBL/GenBank/DDBJ databases">
        <authorList>
            <consortium name="ELIXIR-Norway"/>
        </authorList>
    </citation>
    <scope>NUCLEOTIDE SEQUENCE</scope>
</reference>